<dbReference type="InterPro" id="IPR042537">
    <property type="entry name" value="Nucleoporin_Nup155_C_2"/>
</dbReference>
<dbReference type="SUPFAM" id="SSF50978">
    <property type="entry name" value="WD40 repeat-like"/>
    <property type="match status" value="1"/>
</dbReference>
<evidence type="ECO:0000256" key="2">
    <source>
        <dbReference type="ARBA" id="ARBA00007373"/>
    </source>
</evidence>
<evidence type="ECO:0000313" key="7">
    <source>
        <dbReference type="EMBL" id="CAG9806092.1"/>
    </source>
</evidence>
<dbReference type="InterPro" id="IPR007187">
    <property type="entry name" value="Nucleoporin_Nup133/Nup155_C"/>
</dbReference>
<evidence type="ECO:0000256" key="1">
    <source>
        <dbReference type="ARBA" id="ARBA00004123"/>
    </source>
</evidence>
<reference evidence="7" key="2">
    <citation type="submission" date="2022-10" db="EMBL/GenBank/DDBJ databases">
        <authorList>
            <consortium name="ENA_rothamsted_submissions"/>
            <consortium name="culmorum"/>
            <person name="King R."/>
        </authorList>
    </citation>
    <scope>NUCLEOTIDE SEQUENCE</scope>
</reference>
<dbReference type="OrthoDB" id="338970at2759"/>
<keyword evidence="4" id="KW-0539">Nucleus</keyword>
<dbReference type="GO" id="GO:0006405">
    <property type="term" value="P:RNA export from nucleus"/>
    <property type="evidence" value="ECO:0007669"/>
    <property type="project" value="TreeGrafter"/>
</dbReference>
<dbReference type="GO" id="GO:0000972">
    <property type="term" value="P:transcription-dependent tethering of RNA polymerase II gene DNA at nuclear periphery"/>
    <property type="evidence" value="ECO:0007669"/>
    <property type="project" value="TreeGrafter"/>
</dbReference>
<evidence type="ECO:0000313" key="8">
    <source>
        <dbReference type="Proteomes" id="UP001153620"/>
    </source>
</evidence>
<comment type="similarity">
    <text evidence="2">Belongs to the non-repetitive/WGA-negative nucleoporin family.</text>
</comment>
<dbReference type="GO" id="GO:0017056">
    <property type="term" value="F:structural constituent of nuclear pore"/>
    <property type="evidence" value="ECO:0007669"/>
    <property type="project" value="InterPro"/>
</dbReference>
<dbReference type="InterPro" id="IPR014908">
    <property type="entry name" value="Nucleoporin_Nup133/Nup155_N"/>
</dbReference>
<dbReference type="PANTHER" id="PTHR10350">
    <property type="entry name" value="NUCLEAR PORE COMPLEX PROTEIN NUP155"/>
    <property type="match status" value="1"/>
</dbReference>
<dbReference type="EMBL" id="OU895878">
    <property type="protein sequence ID" value="CAG9806092.1"/>
    <property type="molecule type" value="Genomic_DNA"/>
</dbReference>
<dbReference type="Gene3D" id="1.20.58.1780">
    <property type="match status" value="1"/>
</dbReference>
<feature type="domain" description="Nucleoporin Nup133/Nup155-like C-terminal" evidence="5">
    <location>
        <begin position="630"/>
        <end position="1308"/>
    </location>
</feature>
<name>A0A9N9RY31_9DIPT</name>
<evidence type="ECO:0000256" key="4">
    <source>
        <dbReference type="ARBA" id="ARBA00023242"/>
    </source>
</evidence>
<dbReference type="InterPro" id="IPR036322">
    <property type="entry name" value="WD40_repeat_dom_sf"/>
</dbReference>
<dbReference type="GO" id="GO:0044611">
    <property type="term" value="C:nuclear pore inner ring"/>
    <property type="evidence" value="ECO:0007669"/>
    <property type="project" value="TreeGrafter"/>
</dbReference>
<dbReference type="Pfam" id="PF08801">
    <property type="entry name" value="Nucleoporin_N"/>
    <property type="match status" value="1"/>
</dbReference>
<accession>A0A9N9RY31</accession>
<keyword evidence="8" id="KW-1185">Reference proteome</keyword>
<sequence length="1341" mass="153099">MMNTEANIYTDYELAGNMMEEHEKRDQQISVEGVLQRQGGFSGLNDFDYQDLSNLTEGRVKELQQIRTLNKIPIPNEIMENFKNIKCHCRMGLFPEIGRAWLTIDSDIYIWTYEHARDVAYFDGLNHLIVSVGLIKPKPNVFINDVKYLLVLTTPIEIVVLGVTFGDTTKSVTTPSFLSSSFDEMQLMNKPIFVINTDNVAITCIEGTSDGRIFLGGRDGCLYEISYQAESNWLGKRCKKVNHSQGLLSYVLPGFLKGFTDDAIMKIVIDNQRFLLYTLTEKGAIEVWDLQDNSARRVMRLSQNDVTNAAVNHIKTVDSSIFKPVVDICVLERDENPNLYMIAVTQSGVRFYFGGYTGMYNTMMDPQQMQQQSQRLQSLNLQHVRLAPGYTPNTNYGKPKNVHSMYYNSGSVLLISTPQQEQDLLWSLSSEPFLHSELSPLITADSGHRMLTESSTIMHLDGSVWAVADIKDRSQLSLKYPLKEAQRPKKVILLTSQGAHIVELLKPVDILQQLFMSCHGAHNDAVKSFFELQSEPESCATSLLLSCMESMKGTEMSMWATQAFFRYGGEPYFFNHQQENIPRMFMSTPYAASRPNQPMQPSMMQQTQIPGSTSFHQQTQQIDLFNLRYSAKHGGLYLHIARILRPIWNRKCIDNKLSSTITIQDCNQILSDLFAIRSFLESNTVGGIAKNSMNILSANAYTSFMTTTQGNILNGFGSNNQQIQHPQKKEEAFAEEKKSLDALFNFIKYVCEVFSLWKILCEHQLHVLLGQFPVEQRQLIETCTFRDLITIRNDLCAFLIVTIINSYLNDNASVKLISEKLREVCPTLYRNEDAVSHKATEILKLSKNCVNEDEKYEHYLKALELCIQAAPKLPLATICQQFSAAGFYEGVIKLCTTFANKLDPNETALHFYRNNYPFDINQMQIKDQEGYFAYSNRMKCYEEVKNMFQFVFRNLSTPGNNEQQQSMSQQLQHILNVALQSTDQLLHVAVYEWMLFNNLLVEMLSITNSSLGDFLSRSVTQTPINLQLVDLLWKYFERNGQHASAAKTLDKLATLHSEKIPLSKRIEYLARAVMSMRSDTVGYSSHHGEMLRDLEDKLEVAQIQKQIYDTLTTGDIARNIDPIQVREAVRSLDIRLFNMTQLYSDFAENFDLWECQLTILNSSHHNEARLINSVWSHILDKELDDPGSNSEKAQKLLSKVQSLASEFGVSPCFPLDYLIGELELRCFQLRLLNSPVPEALFKINADVDLMLDIYTKIVTANDRIWLSGHDELYLIRSVKKALSLIIQKHLSLSKNRRRTIAKMEDLISASLNALYTKQGTQETKEITDELRSLRQSINVFN</sequence>
<dbReference type="Proteomes" id="UP001153620">
    <property type="component" value="Chromosome 2"/>
</dbReference>
<proteinExistence type="inferred from homology"/>
<organism evidence="7 8">
    <name type="scientific">Chironomus riparius</name>
    <dbReference type="NCBI Taxonomy" id="315576"/>
    <lineage>
        <taxon>Eukaryota</taxon>
        <taxon>Metazoa</taxon>
        <taxon>Ecdysozoa</taxon>
        <taxon>Arthropoda</taxon>
        <taxon>Hexapoda</taxon>
        <taxon>Insecta</taxon>
        <taxon>Pterygota</taxon>
        <taxon>Neoptera</taxon>
        <taxon>Endopterygota</taxon>
        <taxon>Diptera</taxon>
        <taxon>Nematocera</taxon>
        <taxon>Chironomoidea</taxon>
        <taxon>Chironomidae</taxon>
        <taxon>Chironominae</taxon>
        <taxon>Chironomus</taxon>
    </lineage>
</organism>
<evidence type="ECO:0000256" key="3">
    <source>
        <dbReference type="ARBA" id="ARBA00022448"/>
    </source>
</evidence>
<dbReference type="GO" id="GO:0036228">
    <property type="term" value="P:protein localization to nuclear inner membrane"/>
    <property type="evidence" value="ECO:0007669"/>
    <property type="project" value="TreeGrafter"/>
</dbReference>
<gene>
    <name evidence="7" type="ORF">CHIRRI_LOCUS8957</name>
</gene>
<evidence type="ECO:0000259" key="6">
    <source>
        <dbReference type="Pfam" id="PF08801"/>
    </source>
</evidence>
<evidence type="ECO:0000259" key="5">
    <source>
        <dbReference type="Pfam" id="PF03177"/>
    </source>
</evidence>
<dbReference type="Pfam" id="PF03177">
    <property type="entry name" value="Nucleoporin_C"/>
    <property type="match status" value="1"/>
</dbReference>
<reference evidence="7" key="1">
    <citation type="submission" date="2022-01" db="EMBL/GenBank/DDBJ databases">
        <authorList>
            <person name="King R."/>
        </authorList>
    </citation>
    <scope>NUCLEOTIDE SEQUENCE</scope>
</reference>
<dbReference type="InterPro" id="IPR042533">
    <property type="entry name" value="Nucleoporin_Nup155_C_1"/>
</dbReference>
<dbReference type="InterPro" id="IPR042538">
    <property type="entry name" value="Nucleoporin_Nup155_C_3"/>
</dbReference>
<dbReference type="Gene3D" id="1.20.120.1880">
    <property type="entry name" value="Nucleoporin, helical C-terminal domain"/>
    <property type="match status" value="1"/>
</dbReference>
<protein>
    <submittedName>
        <fullName evidence="7">Uncharacterized protein</fullName>
    </submittedName>
</protein>
<keyword evidence="3" id="KW-0813">Transport</keyword>
<dbReference type="GO" id="GO:0006606">
    <property type="term" value="P:protein import into nucleus"/>
    <property type="evidence" value="ECO:0007669"/>
    <property type="project" value="TreeGrafter"/>
</dbReference>
<dbReference type="FunFam" id="1.25.40.440:FF:000001">
    <property type="entry name" value="Nuclear pore complex subunit"/>
    <property type="match status" value="1"/>
</dbReference>
<comment type="subcellular location">
    <subcellularLocation>
        <location evidence="1">Nucleus</location>
    </subcellularLocation>
</comment>
<feature type="domain" description="Nucleoporin Nup133/Nup155-like N-terminal" evidence="6">
    <location>
        <begin position="64"/>
        <end position="501"/>
    </location>
</feature>
<dbReference type="PANTHER" id="PTHR10350:SF6">
    <property type="entry name" value="NUCLEAR PORE COMPLEX PROTEIN NUP155"/>
    <property type="match status" value="1"/>
</dbReference>
<dbReference type="Gene3D" id="1.25.40.450">
    <property type="entry name" value="Nucleoporin, helical domain, N-terminal subdomain"/>
    <property type="match status" value="1"/>
</dbReference>
<dbReference type="Gene3D" id="1.25.40.440">
    <property type="entry name" value="Nucleoporin, helical domain, central subdomain"/>
    <property type="match status" value="1"/>
</dbReference>
<dbReference type="InterPro" id="IPR004870">
    <property type="entry name" value="Nucleoporin_Nup155"/>
</dbReference>